<dbReference type="AlphaFoldDB" id="A0AAV9W0A3"/>
<dbReference type="Proteomes" id="UP001370758">
    <property type="component" value="Unassembled WGS sequence"/>
</dbReference>
<sequence length="575" mass="63860">MHKIRGGFPKPYIPEHQHDVEARFSDSDTRTLGHSTSIRFNLRLRLAALIVPAFLFLPWGPWVLASDPPSLRNGVAAGATVPGFVELPTAPDISISGMGAPTQKEQCLCNLDHVKLETNKRKPGDPFNGNPALLFTYAKALSDIIAPDMGNTDSRMALYLTPPFYPGIAVEEPDPTPLMNYQLWQYADSLLLTDSPVWDYDGGSYFDFYSEYLSYASVNGSLQGPNPKARNDMLHLFGQLKAAAKAVDKAKADAIVSYKQAVLQATEGGGTLPPELRNLTAWIEENASYSVSQENLNEITQLYNYARTKYYGPGVQELSDLLAKVSQAKEYLKPVEGNLNMPCMSSPQSWAERLEEARTGRTSTSKSPGDIFYKPKYGFDADYIETVTFWSNEYRNSPNQRPIFKISLDDLRNVDVDRATLGFPNIDKGRDEDTPPKDTILSLQTKTKTLTPQVEEIIISATNWQTFSINSGDWDKPDFRLSSPRLRADAPIRFTAPIVRPCRLLFAYGVQIDVRVNNSDVKEFAYELDNMAGKGTTLLGATRSLQVKGDMVTTQVEGDPDPGYPYLLAVLGVHL</sequence>
<reference evidence="2 3" key="1">
    <citation type="submission" date="2023-08" db="EMBL/GenBank/DDBJ databases">
        <authorList>
            <person name="Palmer J.M."/>
        </authorList>
    </citation>
    <scope>NUCLEOTIDE SEQUENCE [LARGE SCALE GENOMIC DNA]</scope>
    <source>
        <strain evidence="2 3">TWF481</strain>
    </source>
</reference>
<organism evidence="2 3">
    <name type="scientific">Arthrobotrys musiformis</name>
    <dbReference type="NCBI Taxonomy" id="47236"/>
    <lineage>
        <taxon>Eukaryota</taxon>
        <taxon>Fungi</taxon>
        <taxon>Dikarya</taxon>
        <taxon>Ascomycota</taxon>
        <taxon>Pezizomycotina</taxon>
        <taxon>Orbiliomycetes</taxon>
        <taxon>Orbiliales</taxon>
        <taxon>Orbiliaceae</taxon>
        <taxon>Arthrobotrys</taxon>
    </lineage>
</organism>
<comment type="caution">
    <text evidence="2">The sequence shown here is derived from an EMBL/GenBank/DDBJ whole genome shotgun (WGS) entry which is preliminary data.</text>
</comment>
<feature type="transmembrane region" description="Helical" evidence="1">
    <location>
        <begin position="46"/>
        <end position="64"/>
    </location>
</feature>
<keyword evidence="3" id="KW-1185">Reference proteome</keyword>
<gene>
    <name evidence="2" type="ORF">TWF481_011104</name>
</gene>
<dbReference type="EMBL" id="JAVHJL010000008">
    <property type="protein sequence ID" value="KAK6498516.1"/>
    <property type="molecule type" value="Genomic_DNA"/>
</dbReference>
<name>A0AAV9W0A3_9PEZI</name>
<evidence type="ECO:0000313" key="2">
    <source>
        <dbReference type="EMBL" id="KAK6498516.1"/>
    </source>
</evidence>
<keyword evidence="1" id="KW-0812">Transmembrane</keyword>
<keyword evidence="1" id="KW-1133">Transmembrane helix</keyword>
<evidence type="ECO:0000313" key="3">
    <source>
        <dbReference type="Proteomes" id="UP001370758"/>
    </source>
</evidence>
<proteinExistence type="predicted"/>
<protein>
    <submittedName>
        <fullName evidence="2">Uncharacterized protein</fullName>
    </submittedName>
</protein>
<accession>A0AAV9W0A3</accession>
<evidence type="ECO:0000256" key="1">
    <source>
        <dbReference type="SAM" id="Phobius"/>
    </source>
</evidence>
<keyword evidence="1" id="KW-0472">Membrane</keyword>